<dbReference type="Proteomes" id="UP001500683">
    <property type="component" value="Unassembled WGS sequence"/>
</dbReference>
<evidence type="ECO:0000259" key="1">
    <source>
        <dbReference type="PROSITE" id="PS50234"/>
    </source>
</evidence>
<dbReference type="SUPFAM" id="SSF53300">
    <property type="entry name" value="vWA-like"/>
    <property type="match status" value="1"/>
</dbReference>
<dbReference type="Pfam" id="PF13519">
    <property type="entry name" value="VWA_2"/>
    <property type="match status" value="1"/>
</dbReference>
<evidence type="ECO:0000313" key="3">
    <source>
        <dbReference type="Proteomes" id="UP001500683"/>
    </source>
</evidence>
<dbReference type="EMBL" id="BAAAZG010000050">
    <property type="protein sequence ID" value="GAA4093550.1"/>
    <property type="molecule type" value="Genomic_DNA"/>
</dbReference>
<dbReference type="Gene3D" id="3.40.50.410">
    <property type="entry name" value="von Willebrand factor, type A domain"/>
    <property type="match status" value="1"/>
</dbReference>
<feature type="domain" description="VWFA" evidence="1">
    <location>
        <begin position="168"/>
        <end position="355"/>
    </location>
</feature>
<evidence type="ECO:0000313" key="2">
    <source>
        <dbReference type="EMBL" id="GAA4093550.1"/>
    </source>
</evidence>
<dbReference type="InterPro" id="IPR002035">
    <property type="entry name" value="VWF_A"/>
</dbReference>
<reference evidence="3" key="1">
    <citation type="journal article" date="2019" name="Int. J. Syst. Evol. Microbiol.">
        <title>The Global Catalogue of Microorganisms (GCM) 10K type strain sequencing project: providing services to taxonomists for standard genome sequencing and annotation.</title>
        <authorList>
            <consortium name="The Broad Institute Genomics Platform"/>
            <consortium name="The Broad Institute Genome Sequencing Center for Infectious Disease"/>
            <person name="Wu L."/>
            <person name="Ma J."/>
        </authorList>
    </citation>
    <scope>NUCLEOTIDE SEQUENCE [LARGE SCALE GENOMIC DNA]</scope>
    <source>
        <strain evidence="3">JCM 16702</strain>
    </source>
</reference>
<keyword evidence="3" id="KW-1185">Reference proteome</keyword>
<gene>
    <name evidence="2" type="ORF">GCM10022214_64530</name>
</gene>
<protein>
    <recommendedName>
        <fullName evidence="1">VWFA domain-containing protein</fullName>
    </recommendedName>
</protein>
<proteinExistence type="predicted"/>
<comment type="caution">
    <text evidence="2">The sequence shown here is derived from an EMBL/GenBank/DDBJ whole genome shotgun (WGS) entry which is preliminary data.</text>
</comment>
<dbReference type="InterPro" id="IPR036465">
    <property type="entry name" value="vWFA_dom_sf"/>
</dbReference>
<organism evidence="2 3">
    <name type="scientific">Actinomadura miaoliensis</name>
    <dbReference type="NCBI Taxonomy" id="430685"/>
    <lineage>
        <taxon>Bacteria</taxon>
        <taxon>Bacillati</taxon>
        <taxon>Actinomycetota</taxon>
        <taxon>Actinomycetes</taxon>
        <taxon>Streptosporangiales</taxon>
        <taxon>Thermomonosporaceae</taxon>
        <taxon>Actinomadura</taxon>
    </lineage>
</organism>
<dbReference type="SMART" id="SM00327">
    <property type="entry name" value="VWA"/>
    <property type="match status" value="1"/>
</dbReference>
<dbReference type="CDD" id="cd00198">
    <property type="entry name" value="vWFA"/>
    <property type="match status" value="1"/>
</dbReference>
<dbReference type="PROSITE" id="PS51257">
    <property type="entry name" value="PROKAR_LIPOPROTEIN"/>
    <property type="match status" value="1"/>
</dbReference>
<accession>A0ABP7WR93</accession>
<dbReference type="PROSITE" id="PS50234">
    <property type="entry name" value="VWFA"/>
    <property type="match status" value="1"/>
</dbReference>
<name>A0ABP7WR93_9ACTN</name>
<sequence length="359" mass="39291">MRRAETVTLMNNRKRGLRRAFAAAAAAVLAAAGCTVLGDDPPERGELRVLAGSVINYESVLLSLNASGRLPEPLTIVYPRDGVVTADYPLTQLASASQRARDAHRRLADYLTGPDGQRRISLLAHRRAVRGAPGPFPAAPPELPFPDRLETVNALVAAYYDEYRRPSRTIYVLDVSRSMQGERISRLRASLVGLTGADNSLTSGFQRFHAREEVTLIPFSDRPETPRTVTVPEDSPEPALAQIRSYAEGLRVGGQTAVYDGLLRAYELAREQAARDPDRFTTIVLMTDGENARGTDLNGFRSRYGRLPGAARAVPVFPILFGEAAAHEMAEVAALTGGRTFDARTQSLETVFKQIRDYQ</sequence>